<dbReference type="AlphaFoldDB" id="A0A0H3XNB2"/>
<dbReference type="STRING" id="315358.SERIO_v1c11340"/>
<feature type="transmembrane region" description="Helical" evidence="1">
    <location>
        <begin position="21"/>
        <end position="45"/>
    </location>
</feature>
<name>A0A0H3XNB2_9MOLU</name>
<proteinExistence type="predicted"/>
<organism evidence="2 3">
    <name type="scientific">Spiroplasma eriocheiris</name>
    <dbReference type="NCBI Taxonomy" id="315358"/>
    <lineage>
        <taxon>Bacteria</taxon>
        <taxon>Bacillati</taxon>
        <taxon>Mycoplasmatota</taxon>
        <taxon>Mollicutes</taxon>
        <taxon>Entomoplasmatales</taxon>
        <taxon>Spiroplasmataceae</taxon>
        <taxon>Spiroplasma</taxon>
    </lineage>
</organism>
<dbReference type="PATRIC" id="fig|743698.3.peg.1146"/>
<dbReference type="Pfam" id="PF12730">
    <property type="entry name" value="ABC2_membrane_4"/>
    <property type="match status" value="1"/>
</dbReference>
<feature type="transmembrane region" description="Helical" evidence="1">
    <location>
        <begin position="57"/>
        <end position="82"/>
    </location>
</feature>
<reference evidence="2 3" key="1">
    <citation type="journal article" date="2015" name="Genome Biol. Evol.">
        <title>Found and Lost: The Fates of Horizontally Acquired Genes in Arthropod-Symbiotic Spiroplasma.</title>
        <authorList>
            <person name="Lo W.S."/>
            <person name="Gasparich G.E."/>
            <person name="Kuo C.H."/>
        </authorList>
    </citation>
    <scope>NUCLEOTIDE SEQUENCE [LARGE SCALE GENOMIC DNA]</scope>
    <source>
        <strain evidence="3">TDA-040725-5</strain>
    </source>
</reference>
<keyword evidence="3" id="KW-1185">Reference proteome</keyword>
<keyword evidence="1" id="KW-0472">Membrane</keyword>
<evidence type="ECO:0000256" key="1">
    <source>
        <dbReference type="SAM" id="Phobius"/>
    </source>
</evidence>
<evidence type="ECO:0000313" key="2">
    <source>
        <dbReference type="EMBL" id="AKM54687.1"/>
    </source>
</evidence>
<dbReference type="KEGG" id="seri:SERIO_v1c11340"/>
<dbReference type="EMBL" id="CP011856">
    <property type="protein sequence ID" value="AKM54687.1"/>
    <property type="molecule type" value="Genomic_DNA"/>
</dbReference>
<keyword evidence="1" id="KW-0812">Transmembrane</keyword>
<sequence>MKRGLIILKLNKYIFAKIFRSYAIGIIFLLSLLLSLLFSLILFLYFKNDGTAFVKNFQFYVLIFYCILLFLYILIIIVKLFSQQIEDNSLLLIITKPVSRMQIFISQTIVSFLSIIMFIISNILILFIVEIVLNSFNDYPYYHFYVQMILKLIIFTFIFSFTLLSGIIFLSMFFNSHVIFLIFAVLCSLFILGGLPSQILDLELNNIAISFDNGGAPINMSDIKTDLLFKKYLNQGLLRYQNLTTTLYQFFDKFDQNDLVNFGTSNDPTIDTTLAKRYDFYDQLRLENDGRVDTSMKIRTWADDEKGIFTNQEVIISINFLHNIISYDQLQADVETKANDQQTYLFKVDLLNFINDYIKIYGSRDALISYWENDFPNLLSFVEGDPKTNPEASYILVKSTQQKYSLTSKDIVGAYKNTESTYNFDPADAYTKIFNNPVYFALRIVENEIENIVYQNKVIANAKVNDSLQSPQWDKYNNFVNKYWWINKFNIFEHFNQLWTSMLGSYGNFWFNPFVTSEIKLDGEQNEFFSYPNLFLQLNNDNTINLKIVKIFKIVRMSWLAI</sequence>
<protein>
    <submittedName>
        <fullName evidence="2">ABC transporter permease</fullName>
    </submittedName>
</protein>
<reference evidence="3" key="2">
    <citation type="submission" date="2015-06" db="EMBL/GenBank/DDBJ databases">
        <title>Complete genome sequence of Spiroplasma eriocheiris TDA-040725-5 (DSM 21848).</title>
        <authorList>
            <person name="Lo W.-S."/>
            <person name="Kuo C.-H."/>
        </authorList>
    </citation>
    <scope>NUCLEOTIDE SEQUENCE [LARGE SCALE GENOMIC DNA]</scope>
    <source>
        <strain evidence="3">TDA-040725-5</strain>
    </source>
</reference>
<feature type="transmembrane region" description="Helical" evidence="1">
    <location>
        <begin position="103"/>
        <end position="129"/>
    </location>
</feature>
<dbReference type="RefSeq" id="WP_047791868.1">
    <property type="nucleotide sequence ID" value="NZ_CP011856.1"/>
</dbReference>
<dbReference type="Proteomes" id="UP000035661">
    <property type="component" value="Chromosome"/>
</dbReference>
<accession>A0A0H3XNB2</accession>
<keyword evidence="1" id="KW-1133">Transmembrane helix</keyword>
<evidence type="ECO:0000313" key="3">
    <source>
        <dbReference type="Proteomes" id="UP000035661"/>
    </source>
</evidence>
<feature type="transmembrane region" description="Helical" evidence="1">
    <location>
        <begin position="149"/>
        <end position="170"/>
    </location>
</feature>
<gene>
    <name evidence="2" type="ORF">SERIO_v1c11340</name>
</gene>
<feature type="transmembrane region" description="Helical" evidence="1">
    <location>
        <begin position="177"/>
        <end position="195"/>
    </location>
</feature>